<dbReference type="AlphaFoldDB" id="A0A2S2P3H3"/>
<dbReference type="Pfam" id="PF03134">
    <property type="entry name" value="TB2_DP1_HVA22"/>
    <property type="match status" value="1"/>
</dbReference>
<feature type="chain" id="PRO_5015397864" description="Receptor expression-enhancing protein" evidence="3">
    <location>
        <begin position="22"/>
        <end position="180"/>
    </location>
</feature>
<gene>
    <name evidence="4" type="primary">HVA22K</name>
    <name evidence="4" type="ORF">g.2207</name>
</gene>
<name>A0A2S2P3H3_SCHGA</name>
<dbReference type="PANTHER" id="PTHR12300">
    <property type="entry name" value="HVA22-LIKE PROTEINS"/>
    <property type="match status" value="1"/>
</dbReference>
<evidence type="ECO:0000256" key="1">
    <source>
        <dbReference type="RuleBase" id="RU362006"/>
    </source>
</evidence>
<organism evidence="4">
    <name type="scientific">Schizaphis graminum</name>
    <name type="common">Green bug aphid</name>
    <dbReference type="NCBI Taxonomy" id="13262"/>
    <lineage>
        <taxon>Eukaryota</taxon>
        <taxon>Metazoa</taxon>
        <taxon>Ecdysozoa</taxon>
        <taxon>Arthropoda</taxon>
        <taxon>Hexapoda</taxon>
        <taxon>Insecta</taxon>
        <taxon>Pterygota</taxon>
        <taxon>Neoptera</taxon>
        <taxon>Paraneoptera</taxon>
        <taxon>Hemiptera</taxon>
        <taxon>Sternorrhyncha</taxon>
        <taxon>Aphidomorpha</taxon>
        <taxon>Aphidoidea</taxon>
        <taxon>Aphididae</taxon>
        <taxon>Aphidini</taxon>
        <taxon>Schizaphis</taxon>
    </lineage>
</organism>
<keyword evidence="3" id="KW-0732">Signal</keyword>
<protein>
    <recommendedName>
        <fullName evidence="1">Receptor expression-enhancing protein</fullName>
    </recommendedName>
</protein>
<sequence length="180" mass="19786">MFGILAFVMETALMMLEPVYQTYKGLEATATGGEGLDPAEWRRLLIHWIVYGAFRAVESLARPWVPFYNVVKIGAIVWMRAGGSETVYQTIIRPFLAENEQTIDEWIDQINRTRDTVMAATSVLNAAVTADPDVVDDGVPEDMVLPDPVLATSAPIGSAPVSPAPVVSPEPEEVKKRKNK</sequence>
<comment type="similarity">
    <text evidence="1">Belongs to the DP1 family.</text>
</comment>
<proteinExistence type="inferred from homology"/>
<reference evidence="4" key="1">
    <citation type="submission" date="2018-04" db="EMBL/GenBank/DDBJ databases">
        <title>Transcriptome of Schizaphis graminum biotype I.</title>
        <authorList>
            <person name="Scully E.D."/>
            <person name="Geib S.M."/>
            <person name="Palmer N.A."/>
            <person name="Koch K."/>
            <person name="Bradshaw J."/>
            <person name="Heng-Moss T."/>
            <person name="Sarath G."/>
        </authorList>
    </citation>
    <scope>NUCLEOTIDE SEQUENCE</scope>
</reference>
<dbReference type="EMBL" id="GGMR01011404">
    <property type="protein sequence ID" value="MBY24023.1"/>
    <property type="molecule type" value="Transcribed_RNA"/>
</dbReference>
<dbReference type="GO" id="GO:0016020">
    <property type="term" value="C:membrane"/>
    <property type="evidence" value="ECO:0007669"/>
    <property type="project" value="UniProtKB-SubCell"/>
</dbReference>
<feature type="signal peptide" evidence="3">
    <location>
        <begin position="1"/>
        <end position="21"/>
    </location>
</feature>
<accession>A0A2S2P3H3</accession>
<evidence type="ECO:0000313" key="4">
    <source>
        <dbReference type="EMBL" id="MBY24023.1"/>
    </source>
</evidence>
<evidence type="ECO:0000256" key="3">
    <source>
        <dbReference type="SAM" id="SignalP"/>
    </source>
</evidence>
<dbReference type="InterPro" id="IPR004345">
    <property type="entry name" value="TB2_DP1_HVA22"/>
</dbReference>
<evidence type="ECO:0000256" key="2">
    <source>
        <dbReference type="SAM" id="MobiDB-lite"/>
    </source>
</evidence>
<feature type="region of interest" description="Disordered" evidence="2">
    <location>
        <begin position="155"/>
        <end position="180"/>
    </location>
</feature>
<comment type="subcellular location">
    <subcellularLocation>
        <location evidence="1">Membrane</location>
        <topology evidence="1">Multi-pass membrane protein</topology>
    </subcellularLocation>
</comment>